<dbReference type="RefSeq" id="YP_010064802.1">
    <property type="nucleotide sequence ID" value="NC_054894.1"/>
</dbReference>
<evidence type="ECO:0000313" key="2">
    <source>
        <dbReference type="Proteomes" id="UP000321468"/>
    </source>
</evidence>
<proteinExistence type="predicted"/>
<dbReference type="KEGG" id="vg:65053258"/>
<reference evidence="1 2" key="1">
    <citation type="submission" date="2019-06" db="EMBL/GenBank/DDBJ databases">
        <authorList>
            <person name="Li Q."/>
            <person name="Teng T."/>
        </authorList>
    </citation>
    <scope>NUCLEOTIDE SEQUENCE [LARGE SCALE GENOMIC DNA]</scope>
</reference>
<sequence length="112" mass="12828">MQMKKIMLAMALVAPLNAMALNVNIGYPVEASRMSLTGSTVAVVNCSDRTLKIEESTNAIFDKHLRKFKHVMCYGDANTYTLRFEWKRGDEYKLDMITKQTNRIPVDHNKLM</sequence>
<protein>
    <submittedName>
        <fullName evidence="1">Uncharacterized protein</fullName>
    </submittedName>
</protein>
<accession>A0A5B8RS21</accession>
<name>A0A5B8RS21_9CAUD</name>
<keyword evidence="2" id="KW-1185">Reference proteome</keyword>
<dbReference type="EMBL" id="MN019128">
    <property type="protein sequence ID" value="QEA09717.1"/>
    <property type="molecule type" value="Genomic_DNA"/>
</dbReference>
<dbReference type="GeneID" id="65053258"/>
<dbReference type="Proteomes" id="UP000321468">
    <property type="component" value="Genome"/>
</dbReference>
<evidence type="ECO:0000313" key="1">
    <source>
        <dbReference type="EMBL" id="QEA09717.1"/>
    </source>
</evidence>
<organism evidence="1 2">
    <name type="scientific">Escherichia phage Henu7</name>
    <dbReference type="NCBI Taxonomy" id="2589652"/>
    <lineage>
        <taxon>Viruses</taxon>
        <taxon>Duplodnaviria</taxon>
        <taxon>Heunggongvirae</taxon>
        <taxon>Uroviricota</taxon>
        <taxon>Caudoviricetes</taxon>
        <taxon>Drexlerviridae</taxon>
        <taxon>Tempevirinae</taxon>
        <taxon>Henuseptimavirus</taxon>
        <taxon>Henuseptimavirus henu7</taxon>
    </lineage>
</organism>